<dbReference type="PRINTS" id="PR00344">
    <property type="entry name" value="BCTRLSENSOR"/>
</dbReference>
<dbReference type="SMART" id="SM00387">
    <property type="entry name" value="HATPase_c"/>
    <property type="match status" value="1"/>
</dbReference>
<dbReference type="Gene3D" id="3.30.565.10">
    <property type="entry name" value="Histidine kinase-like ATPase, C-terminal domain"/>
    <property type="match status" value="1"/>
</dbReference>
<comment type="caution">
    <text evidence="11">The sequence shown here is derived from an EMBL/GenBank/DDBJ whole genome shotgun (WGS) entry which is preliminary data.</text>
</comment>
<dbReference type="CDD" id="cd17546">
    <property type="entry name" value="REC_hyHK_CKI1_RcsC-like"/>
    <property type="match status" value="1"/>
</dbReference>
<dbReference type="PROSITE" id="PS50109">
    <property type="entry name" value="HIS_KIN"/>
    <property type="match status" value="1"/>
</dbReference>
<accession>A0ABQ0J529</accession>
<dbReference type="InterPro" id="IPR011006">
    <property type="entry name" value="CheY-like_superfamily"/>
</dbReference>
<comment type="catalytic activity">
    <reaction evidence="1">
        <text>ATP + protein L-histidine = ADP + protein N-phospho-L-histidine.</text>
        <dbReference type="EC" id="2.7.13.3"/>
    </reaction>
</comment>
<keyword evidence="3 7" id="KW-0597">Phosphoprotein</keyword>
<evidence type="ECO:0000259" key="9">
    <source>
        <dbReference type="PROSITE" id="PS50109"/>
    </source>
</evidence>
<name>A0ABQ0J529_9VIBR</name>
<feature type="modified residue" description="4-aspartylphosphate" evidence="7">
    <location>
        <position position="521"/>
    </location>
</feature>
<gene>
    <name evidence="11" type="ORF">JCM19239_7799</name>
</gene>
<feature type="coiled-coil region" evidence="8">
    <location>
        <begin position="19"/>
        <end position="46"/>
    </location>
</feature>
<feature type="domain" description="Histidine kinase" evidence="9">
    <location>
        <begin position="163"/>
        <end position="380"/>
    </location>
</feature>
<keyword evidence="8" id="KW-0175">Coiled coil</keyword>
<dbReference type="CDD" id="cd00082">
    <property type="entry name" value="HisKA"/>
    <property type="match status" value="1"/>
</dbReference>
<organism evidence="11 12">
    <name type="scientific">Vibrio variabilis</name>
    <dbReference type="NCBI Taxonomy" id="990271"/>
    <lineage>
        <taxon>Bacteria</taxon>
        <taxon>Pseudomonadati</taxon>
        <taxon>Pseudomonadota</taxon>
        <taxon>Gammaproteobacteria</taxon>
        <taxon>Vibrionales</taxon>
        <taxon>Vibrionaceae</taxon>
        <taxon>Vibrio</taxon>
    </lineage>
</organism>
<reference evidence="12" key="1">
    <citation type="submission" date="2014-09" db="EMBL/GenBank/DDBJ databases">
        <title>Vibrio variabilis JCM 19239. (C206) whole genome shotgun sequence.</title>
        <authorList>
            <person name="Sawabe T."/>
            <person name="Meirelles P."/>
            <person name="Nakanishi M."/>
            <person name="Sayaka M."/>
            <person name="Hattori M."/>
            <person name="Ohkuma M."/>
        </authorList>
    </citation>
    <scope>NUCLEOTIDE SEQUENCE [LARGE SCALE GENOMIC DNA]</scope>
    <source>
        <strain evidence="12">JCM 19239</strain>
    </source>
</reference>
<dbReference type="Pfam" id="PF00512">
    <property type="entry name" value="HisKA"/>
    <property type="match status" value="1"/>
</dbReference>
<evidence type="ECO:0000259" key="10">
    <source>
        <dbReference type="PROSITE" id="PS50110"/>
    </source>
</evidence>
<dbReference type="Pfam" id="PF00072">
    <property type="entry name" value="Response_reg"/>
    <property type="match status" value="1"/>
</dbReference>
<evidence type="ECO:0000256" key="7">
    <source>
        <dbReference type="PROSITE-ProRule" id="PRU00169"/>
    </source>
</evidence>
<dbReference type="InterPro" id="IPR005467">
    <property type="entry name" value="His_kinase_dom"/>
</dbReference>
<evidence type="ECO:0000256" key="8">
    <source>
        <dbReference type="SAM" id="Coils"/>
    </source>
</evidence>
<keyword evidence="12" id="KW-1185">Reference proteome</keyword>
<dbReference type="GO" id="GO:0016301">
    <property type="term" value="F:kinase activity"/>
    <property type="evidence" value="ECO:0007669"/>
    <property type="project" value="UniProtKB-KW"/>
</dbReference>
<keyword evidence="4" id="KW-0808">Transferase</keyword>
<dbReference type="SUPFAM" id="SSF55874">
    <property type="entry name" value="ATPase domain of HSP90 chaperone/DNA topoisomerase II/histidine kinase"/>
    <property type="match status" value="1"/>
</dbReference>
<protein>
    <recommendedName>
        <fullName evidence="2">histidine kinase</fullName>
        <ecNumber evidence="2">2.7.13.3</ecNumber>
    </recommendedName>
</protein>
<dbReference type="InterPro" id="IPR003661">
    <property type="entry name" value="HisK_dim/P_dom"/>
</dbReference>
<dbReference type="EC" id="2.7.13.3" evidence="2"/>
<dbReference type="PROSITE" id="PS50110">
    <property type="entry name" value="RESPONSE_REGULATORY"/>
    <property type="match status" value="1"/>
</dbReference>
<evidence type="ECO:0000256" key="4">
    <source>
        <dbReference type="ARBA" id="ARBA00022679"/>
    </source>
</evidence>
<dbReference type="InterPro" id="IPR003594">
    <property type="entry name" value="HATPase_dom"/>
</dbReference>
<dbReference type="SMART" id="SM00388">
    <property type="entry name" value="HisKA"/>
    <property type="match status" value="1"/>
</dbReference>
<dbReference type="InterPro" id="IPR036890">
    <property type="entry name" value="HATPase_C_sf"/>
</dbReference>
<evidence type="ECO:0000256" key="1">
    <source>
        <dbReference type="ARBA" id="ARBA00000085"/>
    </source>
</evidence>
<keyword evidence="5 11" id="KW-0418">Kinase</keyword>
<dbReference type="InterPro" id="IPR036097">
    <property type="entry name" value="HisK_dim/P_sf"/>
</dbReference>
<feature type="domain" description="Response regulatory" evidence="10">
    <location>
        <begin position="472"/>
        <end position="587"/>
    </location>
</feature>
<dbReference type="Gene3D" id="1.10.287.130">
    <property type="match status" value="1"/>
</dbReference>
<sequence length="587" mass="65968">MFALLGVLYLTLLNSKLKVEHRERQVQQKDAELRRLQEIINEFNSIIFIAKPDGEIQLSNCPSFQKGQCQKCLLHDEQRATDVLLLGQLESLPQGQYRMQGCQLNFHDVQVASKSIEDPTSGSSLLLTTISDITEQKRHENSILEANHQERQAVKVRERFLAMMSHELRTPIAGLQGALELMRTEVLSQKVATLQSQAYESASHLSRLVDTVLDFSKLEANELSLVYEPASPLALVSEVVRQFEPMAAKKALNLEFTPQISVIDKIHCDGVRIKQVLANLLSNAIKFTESGVVSVQYQVEAEHLRLTIFDSGIGMTPEQIDLAIQPFKQAEDAITTRKFGGTGLGLSIVYQLVELMQGRVECHSELGKGTCFELLIPFEKAKHYSDKDHVEVKLIPKSRPELAPWLGSWGIQTSSVKFHDNDEQLVLLHRGNDFVLNLNESSYLDQIYSRIEHIDEVMGSDDVLPSDKFAARVVIVDDNSINLSVMRLQLEYLGATVYAFSNAVDATEFISEESVDIVFTDYHMPDMDGVDLATAIHSNPLKQHIPIIVCTAINDTKKVLEESQNVFSGVLNKPTRLKSFICRYFIT</sequence>
<dbReference type="Pfam" id="PF02518">
    <property type="entry name" value="HATPase_c"/>
    <property type="match status" value="1"/>
</dbReference>
<keyword evidence="6" id="KW-0378">Hydrolase</keyword>
<dbReference type="InterPro" id="IPR001789">
    <property type="entry name" value="Sig_transdc_resp-reg_receiver"/>
</dbReference>
<evidence type="ECO:0000256" key="2">
    <source>
        <dbReference type="ARBA" id="ARBA00012438"/>
    </source>
</evidence>
<dbReference type="SMART" id="SM00448">
    <property type="entry name" value="REC"/>
    <property type="match status" value="1"/>
</dbReference>
<dbReference type="EMBL" id="BBMS01000001">
    <property type="protein sequence ID" value="GAL23845.1"/>
    <property type="molecule type" value="Genomic_DNA"/>
</dbReference>
<evidence type="ECO:0000313" key="12">
    <source>
        <dbReference type="Proteomes" id="UP000029223"/>
    </source>
</evidence>
<evidence type="ECO:0000256" key="6">
    <source>
        <dbReference type="ARBA" id="ARBA00022801"/>
    </source>
</evidence>
<reference evidence="12" key="2">
    <citation type="submission" date="2014-09" db="EMBL/GenBank/DDBJ databases">
        <authorList>
            <consortium name="NBRP consortium"/>
            <person name="Sawabe T."/>
            <person name="Meirelles P."/>
            <person name="Nakanishi M."/>
            <person name="Sayaka M."/>
            <person name="Hattori M."/>
            <person name="Ohkuma M."/>
        </authorList>
    </citation>
    <scope>NUCLEOTIDE SEQUENCE [LARGE SCALE GENOMIC DNA]</scope>
    <source>
        <strain evidence="12">JCM 19239</strain>
    </source>
</reference>
<dbReference type="PANTHER" id="PTHR43047:SF72">
    <property type="entry name" value="OSMOSENSING HISTIDINE PROTEIN KINASE SLN1"/>
    <property type="match status" value="1"/>
</dbReference>
<evidence type="ECO:0000313" key="11">
    <source>
        <dbReference type="EMBL" id="GAL23845.1"/>
    </source>
</evidence>
<proteinExistence type="predicted"/>
<dbReference type="SUPFAM" id="SSF52172">
    <property type="entry name" value="CheY-like"/>
    <property type="match status" value="1"/>
</dbReference>
<dbReference type="Gene3D" id="3.40.50.2300">
    <property type="match status" value="1"/>
</dbReference>
<evidence type="ECO:0000256" key="3">
    <source>
        <dbReference type="ARBA" id="ARBA00022553"/>
    </source>
</evidence>
<dbReference type="SUPFAM" id="SSF47384">
    <property type="entry name" value="Homodimeric domain of signal transducing histidine kinase"/>
    <property type="match status" value="1"/>
</dbReference>
<dbReference type="Proteomes" id="UP000029223">
    <property type="component" value="Unassembled WGS sequence"/>
</dbReference>
<dbReference type="InterPro" id="IPR004358">
    <property type="entry name" value="Sig_transdc_His_kin-like_C"/>
</dbReference>
<dbReference type="PANTHER" id="PTHR43047">
    <property type="entry name" value="TWO-COMPONENT HISTIDINE PROTEIN KINASE"/>
    <property type="match status" value="1"/>
</dbReference>
<dbReference type="CDD" id="cd16922">
    <property type="entry name" value="HATPase_EvgS-ArcB-TorS-like"/>
    <property type="match status" value="1"/>
</dbReference>
<evidence type="ECO:0000256" key="5">
    <source>
        <dbReference type="ARBA" id="ARBA00022777"/>
    </source>
</evidence>